<feature type="compositionally biased region" description="Basic and acidic residues" evidence="1">
    <location>
        <begin position="17"/>
        <end position="33"/>
    </location>
</feature>
<gene>
    <name evidence="2" type="ORF">DERYTH_LOCUS23765</name>
</gene>
<reference evidence="2" key="1">
    <citation type="submission" date="2021-06" db="EMBL/GenBank/DDBJ databases">
        <authorList>
            <person name="Kallberg Y."/>
            <person name="Tangrot J."/>
            <person name="Rosling A."/>
        </authorList>
    </citation>
    <scope>NUCLEOTIDE SEQUENCE</scope>
    <source>
        <strain evidence="2">MA453B</strain>
    </source>
</reference>
<evidence type="ECO:0000313" key="3">
    <source>
        <dbReference type="Proteomes" id="UP000789405"/>
    </source>
</evidence>
<protein>
    <submittedName>
        <fullName evidence="2">12152_t:CDS:1</fullName>
    </submittedName>
</protein>
<name>A0A9N9P4G9_9GLOM</name>
<feature type="region of interest" description="Disordered" evidence="1">
    <location>
        <begin position="14"/>
        <end position="62"/>
    </location>
</feature>
<keyword evidence="3" id="KW-1185">Reference proteome</keyword>
<dbReference type="AlphaFoldDB" id="A0A9N9P4G9"/>
<dbReference type="EMBL" id="CAJVPY010037340">
    <property type="protein sequence ID" value="CAG8802826.1"/>
    <property type="molecule type" value="Genomic_DNA"/>
</dbReference>
<proteinExistence type="predicted"/>
<organism evidence="2 3">
    <name type="scientific">Dentiscutata erythropus</name>
    <dbReference type="NCBI Taxonomy" id="1348616"/>
    <lineage>
        <taxon>Eukaryota</taxon>
        <taxon>Fungi</taxon>
        <taxon>Fungi incertae sedis</taxon>
        <taxon>Mucoromycota</taxon>
        <taxon>Glomeromycotina</taxon>
        <taxon>Glomeromycetes</taxon>
        <taxon>Diversisporales</taxon>
        <taxon>Gigasporaceae</taxon>
        <taxon>Dentiscutata</taxon>
    </lineage>
</organism>
<sequence length="62" mass="7109">MSYLLRRTEFGRYAPNQEEHYPSRLLSTRREDSFSELPVPDSPPPLYSDLVGISNSFTTASE</sequence>
<dbReference type="Proteomes" id="UP000789405">
    <property type="component" value="Unassembled WGS sequence"/>
</dbReference>
<comment type="caution">
    <text evidence="2">The sequence shown here is derived from an EMBL/GenBank/DDBJ whole genome shotgun (WGS) entry which is preliminary data.</text>
</comment>
<feature type="compositionally biased region" description="Polar residues" evidence="1">
    <location>
        <begin position="53"/>
        <end position="62"/>
    </location>
</feature>
<evidence type="ECO:0000313" key="2">
    <source>
        <dbReference type="EMBL" id="CAG8802826.1"/>
    </source>
</evidence>
<evidence type="ECO:0000256" key="1">
    <source>
        <dbReference type="SAM" id="MobiDB-lite"/>
    </source>
</evidence>
<feature type="non-terminal residue" evidence="2">
    <location>
        <position position="62"/>
    </location>
</feature>
<accession>A0A9N9P4G9</accession>